<reference evidence="5" key="1">
    <citation type="journal article" date="2019" name="Int. J. Syst. Evol. Microbiol.">
        <title>The Global Catalogue of Microorganisms (GCM) 10K type strain sequencing project: providing services to taxonomists for standard genome sequencing and annotation.</title>
        <authorList>
            <consortium name="The Broad Institute Genomics Platform"/>
            <consortium name="The Broad Institute Genome Sequencing Center for Infectious Disease"/>
            <person name="Wu L."/>
            <person name="Ma J."/>
        </authorList>
    </citation>
    <scope>NUCLEOTIDE SEQUENCE [LARGE SCALE GENOMIC DNA]</scope>
    <source>
        <strain evidence="5">JCM 17551</strain>
    </source>
</reference>
<dbReference type="Pfam" id="PF02514">
    <property type="entry name" value="CobN-Mg_chel"/>
    <property type="match status" value="1"/>
</dbReference>
<dbReference type="Proteomes" id="UP001501565">
    <property type="component" value="Unassembled WGS sequence"/>
</dbReference>
<keyword evidence="5" id="KW-1185">Reference proteome</keyword>
<organism evidence="4 5">
    <name type="scientific">Litoribacillus peritrichatus</name>
    <dbReference type="NCBI Taxonomy" id="718191"/>
    <lineage>
        <taxon>Bacteria</taxon>
        <taxon>Pseudomonadati</taxon>
        <taxon>Pseudomonadota</taxon>
        <taxon>Gammaproteobacteria</taxon>
        <taxon>Oceanospirillales</taxon>
        <taxon>Oceanospirillaceae</taxon>
        <taxon>Litoribacillus</taxon>
    </lineage>
</organism>
<dbReference type="RefSeq" id="WP_344796711.1">
    <property type="nucleotide sequence ID" value="NZ_BAABBN010000004.1"/>
</dbReference>
<dbReference type="EMBL" id="BAABBN010000004">
    <property type="protein sequence ID" value="GAA3919159.1"/>
    <property type="molecule type" value="Genomic_DNA"/>
</dbReference>
<dbReference type="PANTHER" id="PTHR44119">
    <property type="entry name" value="MAGNESIUM-CHELATASE SUBUNIT CHLH, CHLOROPLASTIC"/>
    <property type="match status" value="1"/>
</dbReference>
<evidence type="ECO:0000256" key="1">
    <source>
        <dbReference type="NCBIfam" id="TIGR02257"/>
    </source>
</evidence>
<evidence type="ECO:0000313" key="5">
    <source>
        <dbReference type="Proteomes" id="UP001501565"/>
    </source>
</evidence>
<gene>
    <name evidence="4" type="primary">cobN</name>
    <name evidence="4" type="ORF">GCM10022277_13160</name>
</gene>
<protein>
    <recommendedName>
        <fullName evidence="1">Cobaltochelatase subunit CobN</fullName>
        <ecNumber evidence="1">6.6.1.2</ecNumber>
    </recommendedName>
</protein>
<feature type="region of interest" description="Disordered" evidence="2">
    <location>
        <begin position="282"/>
        <end position="302"/>
    </location>
</feature>
<evidence type="ECO:0000256" key="2">
    <source>
        <dbReference type="SAM" id="MobiDB-lite"/>
    </source>
</evidence>
<dbReference type="NCBIfam" id="TIGR02257">
    <property type="entry name" value="cobalto_cobN"/>
    <property type="match status" value="1"/>
</dbReference>
<dbReference type="EC" id="6.6.1.2" evidence="1"/>
<evidence type="ECO:0000313" key="4">
    <source>
        <dbReference type="EMBL" id="GAA3919159.1"/>
    </source>
</evidence>
<dbReference type="CDD" id="cd10150">
    <property type="entry name" value="CobN_like"/>
    <property type="match status" value="1"/>
</dbReference>
<comment type="caution">
    <text evidence="4">The sequence shown here is derived from an EMBL/GenBank/DDBJ whole genome shotgun (WGS) entry which is preliminary data.</text>
</comment>
<dbReference type="InterPro" id="IPR011953">
    <property type="entry name" value="Cobalto_CobN"/>
</dbReference>
<dbReference type="PANTHER" id="PTHR44119:SF4">
    <property type="entry name" value="AEROBIC COBALTOCHELATASE SUBUNIT COBN"/>
    <property type="match status" value="1"/>
</dbReference>
<name>A0ABP7MBF1_9GAMM</name>
<feature type="domain" description="CobN/magnesium chelatase" evidence="3">
    <location>
        <begin position="139"/>
        <end position="1281"/>
    </location>
</feature>
<dbReference type="InterPro" id="IPR003672">
    <property type="entry name" value="CobN/Mg_chltase"/>
</dbReference>
<sequence length="1301" mass="145608">MHLLAAKPGGFSDEEGIIDLQQTPADIVILCAQDSTLGLLARYAEQLPDDYPSIRLANFVHLTKPAAFDLYAHKVLEHARLIIVSLLGGKAYLPYGVEQLEEICARTGAKLAIVPGDDEVDTELQAASNLPNTELHRIWRYLREGGIRNTENLFRYIQQTFFSVNGTDKNTEIIFEEPRPLPKTLIYCPDRHEIGYQEWLSTQNPEHPVAVLLFYRSHFQSGNTQAFSEFIKVLQAQCLSVLPIAVTSLKDESCKAIVNELATKSDCKIFLNTTAFSIRSASSQTQDKESSGQLGNQHLSSQPADLEPDCLFDVNAPVLQVILAANSEEDWLEHPQGLRARDIAMNIALPEMDGRIITRAISFKEALEKSDKTQYDPIYYQLNTERAQFVAELARRWATLAQKPNSQKRVALILANYPTREGRIGNGVGLDTPASTLNILKALQDAGYPVGDIPDSGTELVNELLNYVTNDLNTLDFRACQQSISLESYQHLFEQLPQDSKDAVLERWGHPENDPKVRSGRIMIPGIRLDQTFVGIQPARGFNVDLAANYHDPDLVPPHSYLAFYFWLRHEYQIDAIMHIGKHGNLEWLPGKSVALSNTCWPDIALGPLPHLYPFIVNDPGEGAQAKRRSQAVVLDHLMPPMTRAETYGELFELEQLVDELYQAMGLDIRREEFLRKKIIKLVQDSNILNELNLRDEESDNPDSILNELDAYLCELKEAQIRGGLHIFGQQPDKEQRLDTLVALARLPRGQQRPEDASIIVALSQDLQLAQPNQDSEFNPLDISPAEPWEGNRPALLSNINEQIWRTEADTLERLEHLAKHILAGLNQSDQEQCAEGLLNNHDLPKTKALISHLTQSVFPAYDGSPEQEIKQVINGLAGGYVPPGASGAPTRGRLDVLPTGRNFYSVDSRSIPTPAAWVLGKASAQQIIMRHLQDHGDYPKSVGISVWGTSTMRTGGDDIAQAFALMGIQPIWAPGSNRVVDFEIMPNMMMNHPRVDVTLRVSGFFRDAFPNVMHIFDAAVQALADHEEPGQTNTIKNNIESAVASLTAQGIPLKKATTQARYRVFGSKPGAYGAGLQGLIDEGCWDNANDLAEAYVNWGGFAYGQNNTGTQAFEAFEQRLGSLEAVIQNQDNREHDLLDSDDYYQFQGGMTNAVRVIKGETPEVYHGDHSNPSQPKIKTLQEELNRVIRSRVTNPKWIKGMQQHGYKGAFEMAATVDYLFAYDATTDMISDYQYANVAECYLFEPENAEFLKNNNPTAMKEMTEKMIEAIQRNLWQEPGEYTEKLEDLLLDLEGEMERSM</sequence>
<proteinExistence type="predicted"/>
<accession>A0ABP7MBF1</accession>
<evidence type="ECO:0000259" key="3">
    <source>
        <dbReference type="Pfam" id="PF02514"/>
    </source>
</evidence>